<sequence>MAAWLEHAACQLQAVEQVFFLQSVSIFHITEPTIQIIPCMIKQNKGCATLAATCIYCCCAMLDVTAYIAMQPLHYGQIFHAPCNKGCETLHAPAYIAMRSDKLHPNGLPPSIWRSGPLLPYFLPPSSCNEISSSSLDTQDLLQFSIAFWISHTAKTLLTGNMVRVSFILRGSTKTMLQVFFFSFENLLVLAVKKLARVDNLVHPFGKILLVSLHEQVILEVLFTRVDNCLLGAIADVIPYGLTQSVFNDTCGTDLLYPSFCFVLFFEGREFKRIPSPIKRRGNTRNISATINPLRKHVRPACKNLCKVAAGGLRNQSKQSKVCSGLFLAEQINFYFCQPK</sequence>
<proteinExistence type="predicted"/>
<dbReference type="EMBL" id="LAVV01006698">
    <property type="protein sequence ID" value="KNZ58712.1"/>
    <property type="molecule type" value="Genomic_DNA"/>
</dbReference>
<evidence type="ECO:0000313" key="1">
    <source>
        <dbReference type="EMBL" id="KNZ58712.1"/>
    </source>
</evidence>
<protein>
    <submittedName>
        <fullName evidence="1">Uncharacterized protein</fullName>
    </submittedName>
</protein>
<accession>A0A0L6VDP7</accession>
<gene>
    <name evidence="1" type="ORF">VP01_1875g2</name>
</gene>
<dbReference type="Proteomes" id="UP000037035">
    <property type="component" value="Unassembled WGS sequence"/>
</dbReference>
<name>A0A0L6VDP7_9BASI</name>
<reference evidence="1 2" key="1">
    <citation type="submission" date="2015-08" db="EMBL/GenBank/DDBJ databases">
        <title>Next Generation Sequencing and Analysis of the Genome of Puccinia sorghi L Schw, the Causal Agent of Maize Common Rust.</title>
        <authorList>
            <person name="Rochi L."/>
            <person name="Burguener G."/>
            <person name="Darino M."/>
            <person name="Turjanski A."/>
            <person name="Kreff E."/>
            <person name="Dieguez M.J."/>
            <person name="Sacco F."/>
        </authorList>
    </citation>
    <scope>NUCLEOTIDE SEQUENCE [LARGE SCALE GENOMIC DNA]</scope>
    <source>
        <strain evidence="1 2">RO10H11247</strain>
    </source>
</reference>
<dbReference type="VEuPathDB" id="FungiDB:VP01_1875g2"/>
<evidence type="ECO:0000313" key="2">
    <source>
        <dbReference type="Proteomes" id="UP000037035"/>
    </source>
</evidence>
<keyword evidence="2" id="KW-1185">Reference proteome</keyword>
<organism evidence="1 2">
    <name type="scientific">Puccinia sorghi</name>
    <dbReference type="NCBI Taxonomy" id="27349"/>
    <lineage>
        <taxon>Eukaryota</taxon>
        <taxon>Fungi</taxon>
        <taxon>Dikarya</taxon>
        <taxon>Basidiomycota</taxon>
        <taxon>Pucciniomycotina</taxon>
        <taxon>Pucciniomycetes</taxon>
        <taxon>Pucciniales</taxon>
        <taxon>Pucciniaceae</taxon>
        <taxon>Puccinia</taxon>
    </lineage>
</organism>
<dbReference type="AlphaFoldDB" id="A0A0L6VDP7"/>
<comment type="caution">
    <text evidence="1">The sequence shown here is derived from an EMBL/GenBank/DDBJ whole genome shotgun (WGS) entry which is preliminary data.</text>
</comment>